<evidence type="ECO:0000259" key="2">
    <source>
        <dbReference type="PROSITE" id="PS50011"/>
    </source>
</evidence>
<dbReference type="SUPFAM" id="SSF56112">
    <property type="entry name" value="Protein kinase-like (PK-like)"/>
    <property type="match status" value="1"/>
</dbReference>
<dbReference type="PROSITE" id="PS50011">
    <property type="entry name" value="PROTEIN_KINASE_DOM"/>
    <property type="match status" value="1"/>
</dbReference>
<gene>
    <name evidence="3" type="ORF">QBC46DRAFT_388958</name>
</gene>
<dbReference type="EMBL" id="MU853818">
    <property type="protein sequence ID" value="KAK3939050.1"/>
    <property type="molecule type" value="Genomic_DNA"/>
</dbReference>
<feature type="domain" description="Protein kinase" evidence="2">
    <location>
        <begin position="1"/>
        <end position="150"/>
    </location>
</feature>
<dbReference type="Gene3D" id="1.10.510.10">
    <property type="entry name" value="Transferase(Phosphotransferase) domain 1"/>
    <property type="match status" value="1"/>
</dbReference>
<keyword evidence="4" id="KW-1185">Reference proteome</keyword>
<organism evidence="3 4">
    <name type="scientific">Diplogelasinospora grovesii</name>
    <dbReference type="NCBI Taxonomy" id="303347"/>
    <lineage>
        <taxon>Eukaryota</taxon>
        <taxon>Fungi</taxon>
        <taxon>Dikarya</taxon>
        <taxon>Ascomycota</taxon>
        <taxon>Pezizomycotina</taxon>
        <taxon>Sordariomycetes</taxon>
        <taxon>Sordariomycetidae</taxon>
        <taxon>Sordariales</taxon>
        <taxon>Diplogelasinosporaceae</taxon>
        <taxon>Diplogelasinospora</taxon>
    </lineage>
</organism>
<proteinExistence type="predicted"/>
<protein>
    <recommendedName>
        <fullName evidence="2">Protein kinase domain-containing protein</fullName>
    </recommendedName>
</protein>
<evidence type="ECO:0000313" key="4">
    <source>
        <dbReference type="Proteomes" id="UP001303473"/>
    </source>
</evidence>
<sequence>MRDTLYSTSLVMAAILLSGWPMIFWRRGTSLSGLRVLERIRSMSIGSKTKLCGPLRRSPALSHTREPSASSILRRLSTKFLFSPCGPNLNVCGRGMLLDAHMSAVKYLLQALKALHAAGIVHRDLNPSAVMWEMHSLSHCDTATKYSYFG</sequence>
<keyword evidence="1" id="KW-1133">Transmembrane helix</keyword>
<name>A0AAN6S3G0_9PEZI</name>
<evidence type="ECO:0000313" key="3">
    <source>
        <dbReference type="EMBL" id="KAK3939050.1"/>
    </source>
</evidence>
<dbReference type="GO" id="GO:0004672">
    <property type="term" value="F:protein kinase activity"/>
    <property type="evidence" value="ECO:0007669"/>
    <property type="project" value="InterPro"/>
</dbReference>
<dbReference type="GO" id="GO:0005524">
    <property type="term" value="F:ATP binding"/>
    <property type="evidence" value="ECO:0007669"/>
    <property type="project" value="InterPro"/>
</dbReference>
<evidence type="ECO:0000256" key="1">
    <source>
        <dbReference type="SAM" id="Phobius"/>
    </source>
</evidence>
<reference evidence="4" key="1">
    <citation type="journal article" date="2023" name="Mol. Phylogenet. Evol.">
        <title>Genome-scale phylogeny and comparative genomics of the fungal order Sordariales.</title>
        <authorList>
            <person name="Hensen N."/>
            <person name="Bonometti L."/>
            <person name="Westerberg I."/>
            <person name="Brannstrom I.O."/>
            <person name="Guillou S."/>
            <person name="Cros-Aarteil S."/>
            <person name="Calhoun S."/>
            <person name="Haridas S."/>
            <person name="Kuo A."/>
            <person name="Mondo S."/>
            <person name="Pangilinan J."/>
            <person name="Riley R."/>
            <person name="LaButti K."/>
            <person name="Andreopoulos B."/>
            <person name="Lipzen A."/>
            <person name="Chen C."/>
            <person name="Yan M."/>
            <person name="Daum C."/>
            <person name="Ng V."/>
            <person name="Clum A."/>
            <person name="Steindorff A."/>
            <person name="Ohm R.A."/>
            <person name="Martin F."/>
            <person name="Silar P."/>
            <person name="Natvig D.O."/>
            <person name="Lalanne C."/>
            <person name="Gautier V."/>
            <person name="Ament-Velasquez S.L."/>
            <person name="Kruys A."/>
            <person name="Hutchinson M.I."/>
            <person name="Powell A.J."/>
            <person name="Barry K."/>
            <person name="Miller A.N."/>
            <person name="Grigoriev I.V."/>
            <person name="Debuchy R."/>
            <person name="Gladieux P."/>
            <person name="Hiltunen Thoren M."/>
            <person name="Johannesson H."/>
        </authorList>
    </citation>
    <scope>NUCLEOTIDE SEQUENCE [LARGE SCALE GENOMIC DNA]</scope>
    <source>
        <strain evidence="4">CBS 340.73</strain>
    </source>
</reference>
<feature type="transmembrane region" description="Helical" evidence="1">
    <location>
        <begin position="6"/>
        <end position="25"/>
    </location>
</feature>
<keyword evidence="1" id="KW-0472">Membrane</keyword>
<dbReference type="AlphaFoldDB" id="A0AAN6S3G0"/>
<dbReference type="Proteomes" id="UP001303473">
    <property type="component" value="Unassembled WGS sequence"/>
</dbReference>
<keyword evidence="1" id="KW-0812">Transmembrane</keyword>
<accession>A0AAN6S3G0</accession>
<dbReference type="InterPro" id="IPR011009">
    <property type="entry name" value="Kinase-like_dom_sf"/>
</dbReference>
<dbReference type="InterPro" id="IPR000719">
    <property type="entry name" value="Prot_kinase_dom"/>
</dbReference>
<comment type="caution">
    <text evidence="3">The sequence shown here is derived from an EMBL/GenBank/DDBJ whole genome shotgun (WGS) entry which is preliminary data.</text>
</comment>